<dbReference type="AlphaFoldDB" id="A0A2N8TPC9"/>
<proteinExistence type="predicted"/>
<gene>
    <name evidence="1" type="ORF">C1J00_17745</name>
</gene>
<evidence type="ECO:0000313" key="1">
    <source>
        <dbReference type="EMBL" id="PNG20884.1"/>
    </source>
</evidence>
<evidence type="ECO:0000313" key="2">
    <source>
        <dbReference type="Proteomes" id="UP000235943"/>
    </source>
</evidence>
<sequence>MGEHDRLVVDYKLLESSKKNLRDINRALNGIDKHHDDIHDIWGHDTIAGKMGQFVSNWDNYRRELLENVKDLSKHVETALTSFEKLDLDLKKASEKKRGQKGGN</sequence>
<protein>
    <submittedName>
        <fullName evidence="1">Uncharacterized protein</fullName>
    </submittedName>
</protein>
<dbReference type="RefSeq" id="WP_102910057.1">
    <property type="nucleotide sequence ID" value="NZ_POUC01000117.1"/>
</dbReference>
<comment type="caution">
    <text evidence="1">The sequence shown here is derived from an EMBL/GenBank/DDBJ whole genome shotgun (WGS) entry which is preliminary data.</text>
</comment>
<dbReference type="EMBL" id="POUC01000117">
    <property type="protein sequence ID" value="PNG20884.1"/>
    <property type="molecule type" value="Genomic_DNA"/>
</dbReference>
<keyword evidence="2" id="KW-1185">Reference proteome</keyword>
<dbReference type="OrthoDB" id="4828169at2"/>
<organism evidence="1 2">
    <name type="scientific">Streptomyces cahuitamycinicus</name>
    <dbReference type="NCBI Taxonomy" id="2070367"/>
    <lineage>
        <taxon>Bacteria</taxon>
        <taxon>Bacillati</taxon>
        <taxon>Actinomycetota</taxon>
        <taxon>Actinomycetes</taxon>
        <taxon>Kitasatosporales</taxon>
        <taxon>Streptomycetaceae</taxon>
        <taxon>Streptomyces</taxon>
    </lineage>
</organism>
<dbReference type="Proteomes" id="UP000235943">
    <property type="component" value="Unassembled WGS sequence"/>
</dbReference>
<accession>A0A2N8TPC9</accession>
<reference evidence="1 2" key="1">
    <citation type="submission" date="2018-01" db="EMBL/GenBank/DDBJ databases">
        <title>Draft genome sequence of Streptomyces sp. 13K301.</title>
        <authorList>
            <person name="Sahin N."/>
            <person name="Saygin H."/>
            <person name="Ay H."/>
        </authorList>
    </citation>
    <scope>NUCLEOTIDE SEQUENCE [LARGE SCALE GENOMIC DNA]</scope>
    <source>
        <strain evidence="1 2">13K301</strain>
    </source>
</reference>
<name>A0A2N8TPC9_9ACTN</name>